<evidence type="ECO:0000313" key="1">
    <source>
        <dbReference type="Proteomes" id="UP000790787"/>
    </source>
</evidence>
<evidence type="ECO:0000313" key="2">
    <source>
        <dbReference type="RefSeq" id="XP_075104207.1"/>
    </source>
</evidence>
<reference evidence="2" key="2">
    <citation type="submission" date="2025-08" db="UniProtKB">
        <authorList>
            <consortium name="RefSeq"/>
        </authorList>
    </citation>
    <scope>IDENTIFICATION</scope>
    <source>
        <tissue evidence="2">Leaf</tissue>
    </source>
</reference>
<reference evidence="1" key="1">
    <citation type="journal article" date="2014" name="Nat. Commun.">
        <title>The tobacco genome sequence and its comparison with those of tomato and potato.</title>
        <authorList>
            <person name="Sierro N."/>
            <person name="Battey J.N."/>
            <person name="Ouadi S."/>
            <person name="Bakaher N."/>
            <person name="Bovet L."/>
            <person name="Willig A."/>
            <person name="Goepfert S."/>
            <person name="Peitsch M.C."/>
            <person name="Ivanov N.V."/>
        </authorList>
    </citation>
    <scope>NUCLEOTIDE SEQUENCE [LARGE SCALE GENOMIC DNA]</scope>
</reference>
<gene>
    <name evidence="2" type="primary">LOC107783458</name>
</gene>
<dbReference type="Proteomes" id="UP000790787">
    <property type="component" value="Chromosome 3"/>
</dbReference>
<keyword evidence="1" id="KW-1185">Reference proteome</keyword>
<dbReference type="RefSeq" id="XP_075104207.1">
    <property type="nucleotide sequence ID" value="XM_075248106.1"/>
</dbReference>
<sequence length="148" mass="16565">MISEAGLSGSKPEKTPMEQNLKLTSTKFDKIVNGNTDDSVLEDRSSFQRLDKRGLGLLMSRNSTERVQGYCDSDCGSCPMYRKSITGFYIMLGSSLISWKAKKQTTISRSLAKDGYRSMAHTVAELTWLNGLLKELMVDIKEPMELIL</sequence>
<accession>A0AC58U400</accession>
<name>A0AC58U400_TOBAC</name>
<proteinExistence type="predicted"/>
<protein>
    <submittedName>
        <fullName evidence="2">Secreted RxLR effector protein 161-like</fullName>
    </submittedName>
</protein>
<organism evidence="1 2">
    <name type="scientific">Nicotiana tabacum</name>
    <name type="common">Common tobacco</name>
    <dbReference type="NCBI Taxonomy" id="4097"/>
    <lineage>
        <taxon>Eukaryota</taxon>
        <taxon>Viridiplantae</taxon>
        <taxon>Streptophyta</taxon>
        <taxon>Embryophyta</taxon>
        <taxon>Tracheophyta</taxon>
        <taxon>Spermatophyta</taxon>
        <taxon>Magnoliopsida</taxon>
        <taxon>eudicotyledons</taxon>
        <taxon>Gunneridae</taxon>
        <taxon>Pentapetalae</taxon>
        <taxon>asterids</taxon>
        <taxon>lamiids</taxon>
        <taxon>Solanales</taxon>
        <taxon>Solanaceae</taxon>
        <taxon>Nicotianoideae</taxon>
        <taxon>Nicotianeae</taxon>
        <taxon>Nicotiana</taxon>
    </lineage>
</organism>